<evidence type="ECO:0000313" key="3">
    <source>
        <dbReference type="Proteomes" id="UP000192223"/>
    </source>
</evidence>
<feature type="region of interest" description="Disordered" evidence="1">
    <location>
        <begin position="809"/>
        <end position="831"/>
    </location>
</feature>
<evidence type="ECO:0000313" key="4">
    <source>
        <dbReference type="RefSeq" id="XP_018326060.1"/>
    </source>
</evidence>
<gene>
    <name evidence="4" type="primary">LOC108737613</name>
</gene>
<keyword evidence="3" id="KW-1185">Reference proteome</keyword>
<feature type="region of interest" description="Disordered" evidence="1">
    <location>
        <begin position="49"/>
        <end position="68"/>
    </location>
</feature>
<feature type="region of interest" description="Disordered" evidence="1">
    <location>
        <begin position="609"/>
        <end position="636"/>
    </location>
</feature>
<dbReference type="STRING" id="224129.A0A1W4X160"/>
<reference evidence="4" key="1">
    <citation type="submission" date="2025-08" db="UniProtKB">
        <authorList>
            <consortium name="RefSeq"/>
        </authorList>
    </citation>
    <scope>IDENTIFICATION</scope>
    <source>
        <tissue evidence="4">Entire body</tissue>
    </source>
</reference>
<evidence type="ECO:0000256" key="1">
    <source>
        <dbReference type="SAM" id="MobiDB-lite"/>
    </source>
</evidence>
<dbReference type="InParanoid" id="A0A1W4X160"/>
<dbReference type="RefSeq" id="XP_018326060.1">
    <property type="nucleotide sequence ID" value="XM_018470558.1"/>
</dbReference>
<feature type="signal peptide" evidence="2">
    <location>
        <begin position="1"/>
        <end position="20"/>
    </location>
</feature>
<sequence length="867" mass="92095">MIRQVVHVLFLATVLQCAIAVINSSTSKATDDATDNTKTAAINKIADSVSASTEQNGNRREAADHSGPQLIEETYLVLPNNKPNLPVPVYGVPSAVKYPGPPPDIPPSPSIVPTSYRAPPSGSYGPPIPNFNKLPPPIYQHYGPPVRQVFLSLPQKNYGPPPSKPVNVFLKAPTPLYGAPFPARPFPQKPLISTYKVPKPVYGVPPKYSKIPKPLYGPPTGPLNTYGPPATYIGVPIGITPPGKGSFESPKDSYGVPVKNVHLPLHTPKQLPPQLPLGPPGIPAPPTPPDIKYDGWQPIPGLVSKPPSAYGAPNVPKHSSLDLNINSDFVPPPLEVEDHKHNGQGFRDSYSAPLNSVTGSGGVVSSSGLALKPEPGDDITLSLGLSSLGIQSGRESLSVIKSIDYDLSQFGNLLNVQLPLPGSSGGLIPPSGVYGAPPAGHYGIPLLNSQKTQVPLGLIQTIGKNVGFNDGYHSQGNQQYLSPPVADQKYHGVPSSFYNPPLENKPIPFESSGAGGGGYLPPATISDSYGTPQYSELTSSYSNIPVSYDLTSSVPGHIPISHNSNGAHIGSDENCDTEAQINLEVPLSSGSGYSGNEETAADLEVALSQKSKSVSVDPNNEVAGKSSLGSKETDEDAHAVSIAKSLHPNSELIKSRDIDLNNIPLKGSRGTYTLSIQSSDGSGSLKSLPPDQILNEGILQSILNAIEQPQYSGIGAIQQTYPQQTISYLRKNEINNKHKFLEEGKLSHFKDSDSQGSVNTQVVLEAPASNNTSGSSVNQPVTTPVAPLQFLDNNEIAFYFRNNAEMHNDVSKDNNNSPAKQNKSNEAYSFENKNQYESYVSYKTRNADISYGNIGSSNSTIGGKSLQ</sequence>
<feature type="chain" id="PRO_5010727255" evidence="2">
    <location>
        <begin position="21"/>
        <end position="867"/>
    </location>
</feature>
<keyword evidence="2" id="KW-0732">Signal</keyword>
<name>A0A1W4X160_AGRPL</name>
<dbReference type="OrthoDB" id="8197069at2759"/>
<protein>
    <submittedName>
        <fullName evidence="4">Uncharacterized protein LOC108737613</fullName>
    </submittedName>
</protein>
<feature type="compositionally biased region" description="Polar residues" evidence="1">
    <location>
        <begin position="813"/>
        <end position="831"/>
    </location>
</feature>
<dbReference type="GeneID" id="108737613"/>
<evidence type="ECO:0000256" key="2">
    <source>
        <dbReference type="SAM" id="SignalP"/>
    </source>
</evidence>
<accession>A0A1W4X160</accession>
<dbReference type="Proteomes" id="UP000192223">
    <property type="component" value="Unplaced"/>
</dbReference>
<dbReference type="KEGG" id="apln:108737613"/>
<proteinExistence type="predicted"/>
<feature type="compositionally biased region" description="Polar residues" evidence="1">
    <location>
        <begin position="609"/>
        <end position="618"/>
    </location>
</feature>
<dbReference type="AlphaFoldDB" id="A0A1W4X160"/>
<organism evidence="3 4">
    <name type="scientific">Agrilus planipennis</name>
    <name type="common">Emerald ash borer</name>
    <name type="synonym">Agrilus marcopoli</name>
    <dbReference type="NCBI Taxonomy" id="224129"/>
    <lineage>
        <taxon>Eukaryota</taxon>
        <taxon>Metazoa</taxon>
        <taxon>Ecdysozoa</taxon>
        <taxon>Arthropoda</taxon>
        <taxon>Hexapoda</taxon>
        <taxon>Insecta</taxon>
        <taxon>Pterygota</taxon>
        <taxon>Neoptera</taxon>
        <taxon>Endopterygota</taxon>
        <taxon>Coleoptera</taxon>
        <taxon>Polyphaga</taxon>
        <taxon>Elateriformia</taxon>
        <taxon>Buprestoidea</taxon>
        <taxon>Buprestidae</taxon>
        <taxon>Agrilinae</taxon>
        <taxon>Agrilus</taxon>
    </lineage>
</organism>